<comment type="caution">
    <text evidence="1">The sequence shown here is derived from an EMBL/GenBank/DDBJ whole genome shotgun (WGS) entry which is preliminary data.</text>
</comment>
<protein>
    <submittedName>
        <fullName evidence="1">Co-chaperone</fullName>
    </submittedName>
</protein>
<evidence type="ECO:0000313" key="1">
    <source>
        <dbReference type="EMBL" id="KAJ2773849.1"/>
    </source>
</evidence>
<accession>A0ACC1K5U2</accession>
<keyword evidence="2" id="KW-1185">Reference proteome</keyword>
<sequence>MADWRNVGNWHWKERNCLEWAKTYLNEQLVGVEAAADGITAKVVTVDAVTGDADLNIRKGRLLAIYDLEVKLAWKASRGDDEIAGQITIPEVAHDTDEFVYEVTSASTAIDQLPLKDFVRKQLAPAIGKKLSCFTDDMKKANGQDMYIPDSNKSSGASTPAAAPAGVDPQLAKEFKSGKVGSSSSADAAGVAKAKGATFSTVTVKQTSEFMCSADDLYTALTDPQRAAVWTRGAAEIQPVAGSRFKLFGGHIEGEITKLEPGKRIEQTWRVATWPAGHFSRVQMELEQLSTSTRLSLTQTDVPLTEEGATKTNWDRYYWNAIKGSFG</sequence>
<dbReference type="Proteomes" id="UP001140234">
    <property type="component" value="Unassembled WGS sequence"/>
</dbReference>
<gene>
    <name evidence="1" type="primary">AHA1</name>
    <name evidence="1" type="ORF">IWQ57_001100</name>
</gene>
<proteinExistence type="predicted"/>
<dbReference type="EMBL" id="JANBUJ010000169">
    <property type="protein sequence ID" value="KAJ2773849.1"/>
    <property type="molecule type" value="Genomic_DNA"/>
</dbReference>
<organism evidence="1 2">
    <name type="scientific">Coemansia nantahalensis</name>
    <dbReference type="NCBI Taxonomy" id="2789366"/>
    <lineage>
        <taxon>Eukaryota</taxon>
        <taxon>Fungi</taxon>
        <taxon>Fungi incertae sedis</taxon>
        <taxon>Zoopagomycota</taxon>
        <taxon>Kickxellomycotina</taxon>
        <taxon>Kickxellomycetes</taxon>
        <taxon>Kickxellales</taxon>
        <taxon>Kickxellaceae</taxon>
        <taxon>Coemansia</taxon>
    </lineage>
</organism>
<reference evidence="1" key="1">
    <citation type="submission" date="2022-07" db="EMBL/GenBank/DDBJ databases">
        <title>Phylogenomic reconstructions and comparative analyses of Kickxellomycotina fungi.</title>
        <authorList>
            <person name="Reynolds N.K."/>
            <person name="Stajich J.E."/>
            <person name="Barry K."/>
            <person name="Grigoriev I.V."/>
            <person name="Crous P."/>
            <person name="Smith M.E."/>
        </authorList>
    </citation>
    <scope>NUCLEOTIDE SEQUENCE</scope>
    <source>
        <strain evidence="1">CBS 109366</strain>
    </source>
</reference>
<name>A0ACC1K5U2_9FUNG</name>
<evidence type="ECO:0000313" key="2">
    <source>
        <dbReference type="Proteomes" id="UP001140234"/>
    </source>
</evidence>